<feature type="chain" id="PRO_5030901764" evidence="3">
    <location>
        <begin position="20"/>
        <end position="342"/>
    </location>
</feature>
<feature type="transmembrane region" description="Helical" evidence="2">
    <location>
        <begin position="158"/>
        <end position="177"/>
    </location>
</feature>
<proteinExistence type="predicted"/>
<evidence type="ECO:0000256" key="2">
    <source>
        <dbReference type="SAM" id="Phobius"/>
    </source>
</evidence>
<feature type="signal peptide" evidence="3">
    <location>
        <begin position="1"/>
        <end position="19"/>
    </location>
</feature>
<keyword evidence="2" id="KW-0472">Membrane</keyword>
<sequence>MMAARSLVLLGSLLAGRSAAGAGVRTTGIRTQSTALARSCASPLVPVAPPPIATRVPRGQPRGRHVSWQRRGETTRVHAQDGDGAVEVSSVDKTAGKAAAAVASLLYVYWVFLSDTPPGNMVLRSDPLTLKLALDCSINFWFVNPVLLPHIAPDVHPVMEGLFNLVVTWTIMMAGFATEARQQTRVNTLAFLAAMPFLTNAIYLPYLALRDPAPQPLPRGSALSSLEKAVESPWFGRTMALVGVLCLAWGALGRSEYGELAERVATFKILASTDRVGWAFCVDLLCLSAFQSFLVGDDMKRRGFEGTPSASAALLAARLVPYFGLAYYLSVRPSLASSEAQR</sequence>
<evidence type="ECO:0000256" key="1">
    <source>
        <dbReference type="SAM" id="MobiDB-lite"/>
    </source>
</evidence>
<name>A0A7S2TXN8_9EUKA</name>
<feature type="region of interest" description="Disordered" evidence="1">
    <location>
        <begin position="51"/>
        <end position="84"/>
    </location>
</feature>
<evidence type="ECO:0000256" key="3">
    <source>
        <dbReference type="SAM" id="SignalP"/>
    </source>
</evidence>
<dbReference type="PANTHER" id="PTHR36367:SF2">
    <property type="entry name" value="TRANSMEMBRANE PROTEIN"/>
    <property type="match status" value="1"/>
</dbReference>
<accession>A0A7S2TXN8</accession>
<reference evidence="4" key="1">
    <citation type="submission" date="2021-01" db="EMBL/GenBank/DDBJ databases">
        <authorList>
            <person name="Corre E."/>
            <person name="Pelletier E."/>
            <person name="Niang G."/>
            <person name="Scheremetjew M."/>
            <person name="Finn R."/>
            <person name="Kale V."/>
            <person name="Holt S."/>
            <person name="Cochrane G."/>
            <person name="Meng A."/>
            <person name="Brown T."/>
            <person name="Cohen L."/>
        </authorList>
    </citation>
    <scope>NUCLEOTIDE SEQUENCE</scope>
    <source>
        <strain evidence="4">CCMP622</strain>
    </source>
</reference>
<organism evidence="4">
    <name type="scientific">Lotharella oceanica</name>
    <dbReference type="NCBI Taxonomy" id="641309"/>
    <lineage>
        <taxon>Eukaryota</taxon>
        <taxon>Sar</taxon>
        <taxon>Rhizaria</taxon>
        <taxon>Cercozoa</taxon>
        <taxon>Chlorarachniophyceae</taxon>
        <taxon>Lotharella</taxon>
    </lineage>
</organism>
<dbReference type="AlphaFoldDB" id="A0A7S2TXN8"/>
<feature type="transmembrane region" description="Helical" evidence="2">
    <location>
        <begin position="308"/>
        <end position="329"/>
    </location>
</feature>
<feature type="compositionally biased region" description="Basic and acidic residues" evidence="1">
    <location>
        <begin position="70"/>
        <end position="81"/>
    </location>
</feature>
<keyword evidence="3" id="KW-0732">Signal</keyword>
<gene>
    <name evidence="4" type="ORF">LSP00402_LOCUS16732</name>
</gene>
<protein>
    <submittedName>
        <fullName evidence="4">Uncharacterized protein</fullName>
    </submittedName>
</protein>
<keyword evidence="2" id="KW-1133">Transmembrane helix</keyword>
<feature type="transmembrane region" description="Helical" evidence="2">
    <location>
        <begin position="234"/>
        <end position="255"/>
    </location>
</feature>
<evidence type="ECO:0000313" key="4">
    <source>
        <dbReference type="EMBL" id="CAD9772742.1"/>
    </source>
</evidence>
<keyword evidence="2" id="KW-0812">Transmembrane</keyword>
<dbReference type="EMBL" id="HBHP01026989">
    <property type="protein sequence ID" value="CAD9772742.1"/>
    <property type="molecule type" value="Transcribed_RNA"/>
</dbReference>
<feature type="transmembrane region" description="Helical" evidence="2">
    <location>
        <begin position="276"/>
        <end position="296"/>
    </location>
</feature>
<feature type="transmembrane region" description="Helical" evidence="2">
    <location>
        <begin position="189"/>
        <end position="209"/>
    </location>
</feature>
<dbReference type="PANTHER" id="PTHR36367">
    <property type="entry name" value="TRANSMEMBRANE PROTEIN"/>
    <property type="match status" value="1"/>
</dbReference>